<dbReference type="Gene3D" id="1.10.3210.10">
    <property type="entry name" value="Hypothetical protein af1432"/>
    <property type="match status" value="1"/>
</dbReference>
<dbReference type="SUPFAM" id="SSF109604">
    <property type="entry name" value="HD-domain/PDEase-like"/>
    <property type="match status" value="1"/>
</dbReference>
<evidence type="ECO:0000313" key="4">
    <source>
        <dbReference type="Proteomes" id="UP000243207"/>
    </source>
</evidence>
<dbReference type="EMBL" id="LT629736">
    <property type="protein sequence ID" value="SDR81523.1"/>
    <property type="molecule type" value="Genomic_DNA"/>
</dbReference>
<dbReference type="OrthoDB" id="7023490at2"/>
<name>A0A1H1M3Z6_9GAMM</name>
<evidence type="ECO:0000256" key="1">
    <source>
        <dbReference type="SAM" id="MobiDB-lite"/>
    </source>
</evidence>
<evidence type="ECO:0000259" key="2">
    <source>
        <dbReference type="PROSITE" id="PS51833"/>
    </source>
</evidence>
<dbReference type="AlphaFoldDB" id="A0A1H1M3Z6"/>
<dbReference type="InterPro" id="IPR013976">
    <property type="entry name" value="HDOD"/>
</dbReference>
<feature type="region of interest" description="Disordered" evidence="1">
    <location>
        <begin position="333"/>
        <end position="357"/>
    </location>
</feature>
<sequence length="525" mass="58788">MIPAQTPPGIDDDIGNLRQSLSKIVLPAEKNQIERLAGLLDSDLLSITELTREIMQVPVLALQICRVAGESARPRDIDILTLEQACGLLGTQRIAQVLKTIPTVERDQLPLAYRQLLSISEHAQMQAQGLFAHRMARLWHEMSLACLLFLAPCWAMIYQRPDLFEQWDARHLFPDTFRSKADAVFLDSSDVLALAQQIAEDWWLPPWILQGYRSLGTSRRIMVKALHIARDTDHPHEQQLKLDADKQLSRWLTQPANSLLMANGIALASHHDWEARHTRRWQQLTALYLGASLPAVQRHTHENAVESAHRQGPERDLWQPAESLLWPQATRCRTRSIEKEPSPPTAPTAPTAQRADPGAWRQHCLTLLARPSAFATIPQLLAGGLRAFTEGLAVSECWVALYNGRQQQLMISASAGYPADRRLIGVRLGPCRGNPWGDWLGSTQRHDMDLQEQQQRASLLPEPLKAISQGRAYHLLPLAPNGVLLGLVYISNGPNQPLLDDKRATALIKTADCLEKALEAFRTKA</sequence>
<proteinExistence type="predicted"/>
<keyword evidence="4" id="KW-1185">Reference proteome</keyword>
<accession>A0A1H1M3Z6</accession>
<dbReference type="RefSeq" id="WP_093391552.1">
    <property type="nucleotide sequence ID" value="NZ_LT629736.1"/>
</dbReference>
<organism evidence="3 4">
    <name type="scientific">Halopseudomonas xinjiangensis</name>
    <dbReference type="NCBI Taxonomy" id="487184"/>
    <lineage>
        <taxon>Bacteria</taxon>
        <taxon>Pseudomonadati</taxon>
        <taxon>Pseudomonadota</taxon>
        <taxon>Gammaproteobacteria</taxon>
        <taxon>Pseudomonadales</taxon>
        <taxon>Pseudomonadaceae</taxon>
        <taxon>Halopseudomonas</taxon>
    </lineage>
</organism>
<dbReference type="Proteomes" id="UP000243207">
    <property type="component" value="Chromosome I"/>
</dbReference>
<dbReference type="STRING" id="487184.SAMN05216421_0371"/>
<feature type="domain" description="HDOD" evidence="2">
    <location>
        <begin position="26"/>
        <end position="218"/>
    </location>
</feature>
<protein>
    <recommendedName>
        <fullName evidence="2">HDOD domain-containing protein</fullName>
    </recommendedName>
</protein>
<dbReference type="PROSITE" id="PS51833">
    <property type="entry name" value="HDOD"/>
    <property type="match status" value="1"/>
</dbReference>
<reference evidence="4" key="1">
    <citation type="submission" date="2016-10" db="EMBL/GenBank/DDBJ databases">
        <authorList>
            <person name="Varghese N."/>
            <person name="Submissions S."/>
        </authorList>
    </citation>
    <scope>NUCLEOTIDE SEQUENCE [LARGE SCALE GENOMIC DNA]</scope>
    <source>
        <strain evidence="4">NRRL B-51270</strain>
    </source>
</reference>
<evidence type="ECO:0000313" key="3">
    <source>
        <dbReference type="EMBL" id="SDR81523.1"/>
    </source>
</evidence>
<gene>
    <name evidence="3" type="ORF">SAMN05216421_0371</name>
</gene>